<feature type="domain" description="DUF6708" evidence="2">
    <location>
        <begin position="141"/>
        <end position="311"/>
    </location>
</feature>
<dbReference type="eggNOG" id="ENOG502ZXBP">
    <property type="taxonomic scope" value="Bacteria"/>
</dbReference>
<accession>K0C8L4</accession>
<dbReference type="EMBL" id="CP003466">
    <property type="protein sequence ID" value="AFT68953.1"/>
    <property type="molecule type" value="Genomic_DNA"/>
</dbReference>
<dbReference type="InterPro" id="IPR046554">
    <property type="entry name" value="DUF6708"/>
</dbReference>
<keyword evidence="1" id="KW-0812">Transmembrane</keyword>
<dbReference type="RefSeq" id="WP_014993034.1">
    <property type="nucleotide sequence ID" value="NC_018691.1"/>
</dbReference>
<evidence type="ECO:0000313" key="3">
    <source>
        <dbReference type="EMBL" id="AFT68953.1"/>
    </source>
</evidence>
<proteinExistence type="predicted"/>
<dbReference type="PATRIC" id="fig|930169.3.peg.651"/>
<protein>
    <recommendedName>
        <fullName evidence="2">DUF6708 domain-containing protein</fullName>
    </recommendedName>
</protein>
<name>K0C8L4_ALCDB</name>
<keyword evidence="1" id="KW-0472">Membrane</keyword>
<dbReference type="AlphaFoldDB" id="K0C8L4"/>
<dbReference type="STRING" id="930169.B5T_00668"/>
<reference evidence="3 4" key="1">
    <citation type="journal article" date="2012" name="J. Bacteriol.">
        <title>Complete genome sequence of Alcanivorax dieselolei type strain B5.</title>
        <authorList>
            <person name="Lai Q."/>
            <person name="Li W."/>
            <person name="Shao Z."/>
        </authorList>
    </citation>
    <scope>NUCLEOTIDE SEQUENCE [LARGE SCALE GENOMIC DNA]</scope>
    <source>
        <strain evidence="4">DSM 16502 / CGMCC 1.3690 / B-5</strain>
    </source>
</reference>
<organism evidence="3 4">
    <name type="scientific">Alcanivorax dieselolei (strain DSM 16502 / CGMCC 1.3690 / MCCC 1A00001 / B-5)</name>
    <name type="common">Alloalcanivorax dieselolei</name>
    <dbReference type="NCBI Taxonomy" id="930169"/>
    <lineage>
        <taxon>Bacteria</taxon>
        <taxon>Pseudomonadati</taxon>
        <taxon>Pseudomonadota</taxon>
        <taxon>Gammaproteobacteria</taxon>
        <taxon>Oceanospirillales</taxon>
        <taxon>Alcanivoracaceae</taxon>
        <taxon>Alloalcanivorax</taxon>
    </lineage>
</organism>
<sequence>MYFFEWMLWWGTTLAEERKDKVFGKDFMDESQESLKAALEEEQPPLDRPVSEHPHSRGPVYAFNDTYLEMRCGSLEHYRGLITPLVLVVLYATSIFPIWGIVGVVAGFIPSRTLFGALLGIGVFSTLTIAFWYCFFKFKFYIPIRWELFTHRRLLIRFNRKTKQVHLHRPKYAGGVVTMPWDKIIPIHEGAGTRLVLAWMPHRTGQPFVTFAAVGKRAGTAKELLDEWEFIRRYMEEGPESVPKPRVRSKIPWPWYSLEPQFEGLWPILRHGGWKLWLGKLLMSPAFLILGAGHWVSQLLCWEPRWPKVIREAGQPGKPTPEFTTAEDYDPETCRRLYLNADLWVPKDHDADAPAEEEESGSQWLP</sequence>
<feature type="transmembrane region" description="Helical" evidence="1">
    <location>
        <begin position="115"/>
        <end position="136"/>
    </location>
</feature>
<gene>
    <name evidence="3" type="ordered locus">B5T_00668</name>
</gene>
<evidence type="ECO:0000313" key="4">
    <source>
        <dbReference type="Proteomes" id="UP000006286"/>
    </source>
</evidence>
<dbReference type="KEGG" id="adi:B5T_00668"/>
<dbReference type="Pfam" id="PF20455">
    <property type="entry name" value="DUF6708"/>
    <property type="match status" value="1"/>
</dbReference>
<keyword evidence="4" id="KW-1185">Reference proteome</keyword>
<dbReference type="Proteomes" id="UP000006286">
    <property type="component" value="Chromosome"/>
</dbReference>
<feature type="transmembrane region" description="Helical" evidence="1">
    <location>
        <begin position="85"/>
        <end position="109"/>
    </location>
</feature>
<dbReference type="OrthoDB" id="6050524at2"/>
<dbReference type="HOGENOM" id="CLU_784965_0_0_6"/>
<keyword evidence="1" id="KW-1133">Transmembrane helix</keyword>
<evidence type="ECO:0000256" key="1">
    <source>
        <dbReference type="SAM" id="Phobius"/>
    </source>
</evidence>
<evidence type="ECO:0000259" key="2">
    <source>
        <dbReference type="Pfam" id="PF20455"/>
    </source>
</evidence>